<dbReference type="Pfam" id="PF01094">
    <property type="entry name" value="ANF_receptor"/>
    <property type="match status" value="1"/>
</dbReference>
<reference evidence="7 8" key="1">
    <citation type="journal article" date="2023" name="G3 (Bethesda)">
        <title>A chromosome-length genome assembly and annotation of blackberry (Rubus argutus, cv. 'Hillquist').</title>
        <authorList>
            <person name="Bruna T."/>
            <person name="Aryal R."/>
            <person name="Dudchenko O."/>
            <person name="Sargent D.J."/>
            <person name="Mead D."/>
            <person name="Buti M."/>
            <person name="Cavallini A."/>
            <person name="Hytonen T."/>
            <person name="Andres J."/>
            <person name="Pham M."/>
            <person name="Weisz D."/>
            <person name="Mascagni F."/>
            <person name="Usai G."/>
            <person name="Natali L."/>
            <person name="Bassil N."/>
            <person name="Fernandez G.E."/>
            <person name="Lomsadze A."/>
            <person name="Armour M."/>
            <person name="Olukolu B."/>
            <person name="Poorten T."/>
            <person name="Britton C."/>
            <person name="Davik J."/>
            <person name="Ashrafi H."/>
            <person name="Aiden E.L."/>
            <person name="Borodovsky M."/>
            <person name="Worthington M."/>
        </authorList>
    </citation>
    <scope>NUCLEOTIDE SEQUENCE [LARGE SCALE GENOMIC DNA]</scope>
    <source>
        <strain evidence="7">PI 553951</strain>
    </source>
</reference>
<dbReference type="PANTHER" id="PTHR34836">
    <property type="entry name" value="OS06G0188250 PROTEIN"/>
    <property type="match status" value="1"/>
</dbReference>
<keyword evidence="4" id="KW-0472">Membrane</keyword>
<comment type="subcellular location">
    <subcellularLocation>
        <location evidence="1">Membrane</location>
    </subcellularLocation>
</comment>
<evidence type="ECO:0000256" key="5">
    <source>
        <dbReference type="SAM" id="SignalP"/>
    </source>
</evidence>
<dbReference type="InterPro" id="IPR028082">
    <property type="entry name" value="Peripla_BP_I"/>
</dbReference>
<evidence type="ECO:0000256" key="3">
    <source>
        <dbReference type="ARBA" id="ARBA00022989"/>
    </source>
</evidence>
<accession>A0AAW1VI94</accession>
<evidence type="ECO:0000256" key="1">
    <source>
        <dbReference type="ARBA" id="ARBA00004370"/>
    </source>
</evidence>
<comment type="caution">
    <text evidence="7">The sequence shown here is derived from an EMBL/GenBank/DDBJ whole genome shotgun (WGS) entry which is preliminary data.</text>
</comment>
<evidence type="ECO:0000313" key="8">
    <source>
        <dbReference type="Proteomes" id="UP001457282"/>
    </source>
</evidence>
<dbReference type="InterPro" id="IPR015683">
    <property type="entry name" value="Ionotropic_Glu_rcpt"/>
</dbReference>
<feature type="domain" description="Receptor ligand binding region" evidence="6">
    <location>
        <begin position="54"/>
        <end position="149"/>
    </location>
</feature>
<feature type="signal peptide" evidence="5">
    <location>
        <begin position="1"/>
        <end position="29"/>
    </location>
</feature>
<dbReference type="AlphaFoldDB" id="A0AAW1VI94"/>
<dbReference type="Gene3D" id="3.40.190.10">
    <property type="entry name" value="Periplasmic binding protein-like II"/>
    <property type="match status" value="1"/>
</dbReference>
<keyword evidence="5" id="KW-0732">Signal</keyword>
<gene>
    <name evidence="7" type="ORF">M0R45_001148</name>
</gene>
<protein>
    <recommendedName>
        <fullName evidence="6">Receptor ligand binding region domain-containing protein</fullName>
    </recommendedName>
</protein>
<keyword evidence="2" id="KW-0812">Transmembrane</keyword>
<dbReference type="InterPro" id="IPR001828">
    <property type="entry name" value="ANF_lig-bd_rcpt"/>
</dbReference>
<dbReference type="SUPFAM" id="SSF53850">
    <property type="entry name" value="Periplasmic binding protein-like II"/>
    <property type="match status" value="1"/>
</dbReference>
<keyword evidence="3" id="KW-1133">Transmembrane helix</keyword>
<dbReference type="SUPFAM" id="SSF53822">
    <property type="entry name" value="Periplasmic binding protein-like I"/>
    <property type="match status" value="1"/>
</dbReference>
<dbReference type="PANTHER" id="PTHR34836:SF1">
    <property type="entry name" value="OS09G0428600 PROTEIN"/>
    <property type="match status" value="1"/>
</dbReference>
<dbReference type="Proteomes" id="UP001457282">
    <property type="component" value="Unassembled WGS sequence"/>
</dbReference>
<feature type="chain" id="PRO_5043441532" description="Receptor ligand binding region domain-containing protein" evidence="5">
    <location>
        <begin position="30"/>
        <end position="236"/>
    </location>
</feature>
<evidence type="ECO:0000256" key="2">
    <source>
        <dbReference type="ARBA" id="ARBA00022692"/>
    </source>
</evidence>
<name>A0AAW1VI94_RUBAR</name>
<evidence type="ECO:0000259" key="6">
    <source>
        <dbReference type="Pfam" id="PF01094"/>
    </source>
</evidence>
<evidence type="ECO:0000313" key="7">
    <source>
        <dbReference type="EMBL" id="KAK9903219.1"/>
    </source>
</evidence>
<dbReference type="EMBL" id="JBEDUW010000230">
    <property type="protein sequence ID" value="KAK9903219.1"/>
    <property type="molecule type" value="Genomic_DNA"/>
</dbReference>
<sequence length="236" mass="25814">MKEKRPPPKLIFSSVILFFLSSGISLATGQNTSIPVKVGVVLDDLESVSAKVWLSCINMALLDFYSSRSNTRTRLVLSIRDSRGDVVDAAAAALDLIKNVQVQAILGPKSSMQANFVIDLGNRTRVPIISFSATSPSLTSLPRLPYAVNYDFIPFAYPNGTSAGTYDDMIQHVFLGYDFDALAADSTIRANRARYVDFTMPYTESGVVMIFVGLPPIKLAPPSGSLSQQWFLHRGR</sequence>
<dbReference type="Gene3D" id="3.40.50.2300">
    <property type="match status" value="1"/>
</dbReference>
<organism evidence="7 8">
    <name type="scientific">Rubus argutus</name>
    <name type="common">Southern blackberry</name>
    <dbReference type="NCBI Taxonomy" id="59490"/>
    <lineage>
        <taxon>Eukaryota</taxon>
        <taxon>Viridiplantae</taxon>
        <taxon>Streptophyta</taxon>
        <taxon>Embryophyta</taxon>
        <taxon>Tracheophyta</taxon>
        <taxon>Spermatophyta</taxon>
        <taxon>Magnoliopsida</taxon>
        <taxon>eudicotyledons</taxon>
        <taxon>Gunneridae</taxon>
        <taxon>Pentapetalae</taxon>
        <taxon>rosids</taxon>
        <taxon>fabids</taxon>
        <taxon>Rosales</taxon>
        <taxon>Rosaceae</taxon>
        <taxon>Rosoideae</taxon>
        <taxon>Rosoideae incertae sedis</taxon>
        <taxon>Rubus</taxon>
    </lineage>
</organism>
<keyword evidence="8" id="KW-1185">Reference proteome</keyword>
<evidence type="ECO:0000256" key="4">
    <source>
        <dbReference type="ARBA" id="ARBA00023136"/>
    </source>
</evidence>
<proteinExistence type="predicted"/>
<dbReference type="GO" id="GO:0016020">
    <property type="term" value="C:membrane"/>
    <property type="evidence" value="ECO:0007669"/>
    <property type="project" value="UniProtKB-SubCell"/>
</dbReference>